<organism evidence="1 2">
    <name type="scientific">Collinsella aerofaciens</name>
    <dbReference type="NCBI Taxonomy" id="74426"/>
    <lineage>
        <taxon>Bacteria</taxon>
        <taxon>Bacillati</taxon>
        <taxon>Actinomycetota</taxon>
        <taxon>Coriobacteriia</taxon>
        <taxon>Coriobacteriales</taxon>
        <taxon>Coriobacteriaceae</taxon>
        <taxon>Collinsella</taxon>
    </lineage>
</organism>
<accession>A0A174JRH9</accession>
<evidence type="ECO:0000313" key="2">
    <source>
        <dbReference type="Proteomes" id="UP000095454"/>
    </source>
</evidence>
<sequence>MQAIEKLKTTDDLGEHGGGIWKKWPWKDSDHYELMSDLILKAKYSIQDFNSTIGGGFLPNPKDTVYLVALATWIKDASGKLKGTVFEKRSKTILSSLNKVNSTTRANISKLFARQLLPTPSIQLDIKIMVLDQKEESALT</sequence>
<name>A0A174JRH9_9ACTN</name>
<proteinExistence type="predicted"/>
<reference evidence="1 2" key="1">
    <citation type="submission" date="2015-09" db="EMBL/GenBank/DDBJ databases">
        <authorList>
            <consortium name="Pathogen Informatics"/>
        </authorList>
    </citation>
    <scope>NUCLEOTIDE SEQUENCE [LARGE SCALE GENOMIC DNA]</scope>
    <source>
        <strain evidence="1 2">2789STDY5834902</strain>
    </source>
</reference>
<dbReference type="AlphaFoldDB" id="A0A174JRH9"/>
<protein>
    <submittedName>
        <fullName evidence="1">Uncharacterized protein</fullName>
    </submittedName>
</protein>
<evidence type="ECO:0000313" key="1">
    <source>
        <dbReference type="EMBL" id="CUO99765.1"/>
    </source>
</evidence>
<gene>
    <name evidence="1" type="ORF">ERS852514_00761</name>
</gene>
<dbReference type="EMBL" id="CZAQ01000009">
    <property type="protein sequence ID" value="CUO99765.1"/>
    <property type="molecule type" value="Genomic_DNA"/>
</dbReference>
<dbReference type="Proteomes" id="UP000095454">
    <property type="component" value="Unassembled WGS sequence"/>
</dbReference>
<dbReference type="RefSeq" id="WP_055251178.1">
    <property type="nucleotide sequence ID" value="NZ_CABIXX010000009.1"/>
</dbReference>